<dbReference type="STRING" id="42256.RradSPS_1855"/>
<keyword evidence="4 9" id="KW-0816">Tricarboxylic acid cycle</keyword>
<dbReference type="EMBL" id="JAWXXX010000001">
    <property type="protein sequence ID" value="MDX5894544.1"/>
    <property type="molecule type" value="Genomic_DNA"/>
</dbReference>
<evidence type="ECO:0000313" key="13">
    <source>
        <dbReference type="EMBL" id="AHY47138.1"/>
    </source>
</evidence>
<dbReference type="InterPro" id="IPR006252">
    <property type="entry name" value="Malate_synthA"/>
</dbReference>
<dbReference type="OrthoDB" id="9768429at2"/>
<dbReference type="Pfam" id="PF20656">
    <property type="entry name" value="MS_N"/>
    <property type="match status" value="1"/>
</dbReference>
<evidence type="ECO:0000259" key="10">
    <source>
        <dbReference type="Pfam" id="PF01274"/>
    </source>
</evidence>
<dbReference type="PROSITE" id="PS00510">
    <property type="entry name" value="MALATE_SYNTHASE"/>
    <property type="match status" value="1"/>
</dbReference>
<evidence type="ECO:0000256" key="4">
    <source>
        <dbReference type="ARBA" id="ARBA00022532"/>
    </source>
</evidence>
<feature type="domain" description="Malate synthase C-terminal" evidence="12">
    <location>
        <begin position="415"/>
        <end position="536"/>
    </location>
</feature>
<feature type="active site" description="Proton donor" evidence="8">
    <location>
        <position position="449"/>
    </location>
</feature>
<protein>
    <recommendedName>
        <fullName evidence="7 9">Malate synthase</fullName>
        <ecNumber evidence="2 9">2.3.3.9</ecNumber>
    </recommendedName>
</protein>
<dbReference type="InterPro" id="IPR048356">
    <property type="entry name" value="MS_N"/>
</dbReference>
<evidence type="ECO:0000256" key="6">
    <source>
        <dbReference type="ARBA" id="ARBA00047918"/>
    </source>
</evidence>
<comment type="similarity">
    <text evidence="1 9">Belongs to the malate synthase family.</text>
</comment>
<dbReference type="Proteomes" id="UP000025229">
    <property type="component" value="Chromosome"/>
</dbReference>
<dbReference type="PANTHER" id="PTHR42902">
    <property type="entry name" value="MALATE SYNTHASE"/>
    <property type="match status" value="1"/>
</dbReference>
<evidence type="ECO:0000313" key="14">
    <source>
        <dbReference type="EMBL" id="MDX5894544.1"/>
    </source>
</evidence>
<dbReference type="HOGENOM" id="CLU_018928_3_0_11"/>
<feature type="active site" description="Proton acceptor" evidence="8">
    <location>
        <position position="170"/>
    </location>
</feature>
<dbReference type="InterPro" id="IPR048355">
    <property type="entry name" value="MS_C"/>
</dbReference>
<proteinExistence type="inferred from homology"/>
<evidence type="ECO:0000259" key="11">
    <source>
        <dbReference type="Pfam" id="PF20656"/>
    </source>
</evidence>
<dbReference type="GO" id="GO:0005737">
    <property type="term" value="C:cytoplasm"/>
    <property type="evidence" value="ECO:0007669"/>
    <property type="project" value="TreeGrafter"/>
</dbReference>
<dbReference type="CDD" id="cd00727">
    <property type="entry name" value="malate_synt_A"/>
    <property type="match status" value="1"/>
</dbReference>
<keyword evidence="3 9" id="KW-0329">Glyoxylate bypass</keyword>
<name>A0A023X481_RUBRA</name>
<evidence type="ECO:0000256" key="9">
    <source>
        <dbReference type="RuleBase" id="RU000555"/>
    </source>
</evidence>
<dbReference type="EMBL" id="CP007514">
    <property type="protein sequence ID" value="AHY47138.1"/>
    <property type="molecule type" value="Genomic_DNA"/>
</dbReference>
<evidence type="ECO:0000259" key="12">
    <source>
        <dbReference type="Pfam" id="PF20659"/>
    </source>
</evidence>
<dbReference type="AlphaFoldDB" id="A0A023X481"/>
<dbReference type="Gene3D" id="1.20.1220.12">
    <property type="entry name" value="Malate synthase, domain III"/>
    <property type="match status" value="1"/>
</dbReference>
<evidence type="ECO:0000256" key="1">
    <source>
        <dbReference type="ARBA" id="ARBA00006394"/>
    </source>
</evidence>
<dbReference type="Pfam" id="PF20659">
    <property type="entry name" value="MS_C"/>
    <property type="match status" value="1"/>
</dbReference>
<dbReference type="InterPro" id="IPR044856">
    <property type="entry name" value="Malate_synth_C_sf"/>
</dbReference>
<dbReference type="FunFam" id="3.20.20.360:FF:000001">
    <property type="entry name" value="Malate synthase"/>
    <property type="match status" value="1"/>
</dbReference>
<dbReference type="Proteomes" id="UP001281130">
    <property type="component" value="Unassembled WGS sequence"/>
</dbReference>
<dbReference type="SUPFAM" id="SSF51645">
    <property type="entry name" value="Malate synthase G"/>
    <property type="match status" value="1"/>
</dbReference>
<reference evidence="13 15" key="1">
    <citation type="submission" date="2014-03" db="EMBL/GenBank/DDBJ databases">
        <title>Complete genome sequence of the Radio-Resistant Rubrobacter radiotolerans RSPS-4.</title>
        <authorList>
            <person name="Egas C.C."/>
            <person name="Barroso C.C."/>
            <person name="Froufe H.J.C."/>
            <person name="Pacheco J.J."/>
            <person name="Albuquerque L.L."/>
            <person name="da Costa M.M.S."/>
        </authorList>
    </citation>
    <scope>NUCLEOTIDE SEQUENCE [LARGE SCALE GENOMIC DNA]</scope>
    <source>
        <strain evidence="13 15">RSPS-4</strain>
    </source>
</reference>
<evidence type="ECO:0000256" key="8">
    <source>
        <dbReference type="PIRSR" id="PIRSR001363-1"/>
    </source>
</evidence>
<evidence type="ECO:0000256" key="5">
    <source>
        <dbReference type="ARBA" id="ARBA00022679"/>
    </source>
</evidence>
<dbReference type="InterPro" id="IPR001465">
    <property type="entry name" value="Malate_synthase_TIM"/>
</dbReference>
<dbReference type="NCBIfam" id="TIGR01344">
    <property type="entry name" value="malate_syn_A"/>
    <property type="match status" value="1"/>
</dbReference>
<dbReference type="PIRSF" id="PIRSF001363">
    <property type="entry name" value="Malate_synth"/>
    <property type="match status" value="1"/>
</dbReference>
<dbReference type="RefSeq" id="WP_038682201.1">
    <property type="nucleotide sequence ID" value="NZ_CP007514.1"/>
</dbReference>
<dbReference type="GO" id="GO:0004474">
    <property type="term" value="F:malate synthase activity"/>
    <property type="evidence" value="ECO:0007669"/>
    <property type="project" value="UniProtKB-EC"/>
</dbReference>
<gene>
    <name evidence="14" type="primary">aceB</name>
    <name evidence="13" type="ORF">RradSPS_1855</name>
    <name evidence="14" type="ORF">SIL72_10955</name>
</gene>
<comment type="pathway">
    <text evidence="9">Carbohydrate metabolism; glyoxylate cycle; (S)-malate from isocitrate: step 2/2.</text>
</comment>
<dbReference type="PATRIC" id="fig|42256.3.peg.1886"/>
<dbReference type="Gene3D" id="3.20.20.360">
    <property type="entry name" value="Malate synthase, domain 3"/>
    <property type="match status" value="1"/>
</dbReference>
<sequence length="537" mass="61359">MANDQSYGEGIEFTAEIPEEFERVLTPEAVAFVAKLARLATDRNHELLQARQERQRRIDEGELPDFLPETEEIRESEWTVAPYPEDIADRRVEITGPPDRKMLINALNSGASSYMTDFEDANCPTFRNMLDSQRNLMDAIDETITFDDPKTGRKYELAGRLTELANLMPRPRGWHLFEEHMLVDGKAVPGGVFDFGLYFFHNAKKLLDLGSGPYFYLPKMESHKEARLWNDIFVAAQDELGIPQGTIKATVLIETILATFEMNEILWELREHSAGLNCGRWDYIFSYIKKLRNHDLILPDRAEITMTVPFMRAYSLLTIKTCHRRGTFAMGGMAAQIPVKGDKEQNEKAYAAVYADKEREAKDGHDGTWVAHPGMVATAKEAFDKYMPQPNQIDKQLPDVNPTAEDLLRAPEGHITEKGFRNNISVGIQYMAAWLAGRGAVPVFNLMEDAATAEISRAQVWQWIHHPQGILEDGTEVNEELFDRVMEEELDRIKNEIVGPERFEQDEFEKAAELFSELSKRDEFEEFLTLPGYELIK</sequence>
<evidence type="ECO:0000256" key="3">
    <source>
        <dbReference type="ARBA" id="ARBA00022435"/>
    </source>
</evidence>
<dbReference type="KEGG" id="rrd:RradSPS_1855"/>
<dbReference type="Pfam" id="PF01274">
    <property type="entry name" value="MS_TIM-barrel"/>
    <property type="match status" value="1"/>
</dbReference>
<dbReference type="InterPro" id="IPR046363">
    <property type="entry name" value="MS_N_TIM-barrel_dom"/>
</dbReference>
<dbReference type="GO" id="GO:0006097">
    <property type="term" value="P:glyoxylate cycle"/>
    <property type="evidence" value="ECO:0007669"/>
    <property type="project" value="UniProtKB-UniPathway"/>
</dbReference>
<dbReference type="PANTHER" id="PTHR42902:SF1">
    <property type="entry name" value="MALATE SYNTHASE 1-RELATED"/>
    <property type="match status" value="1"/>
</dbReference>
<dbReference type="FunFam" id="1.20.1220.12:FF:000001">
    <property type="entry name" value="Malate synthase"/>
    <property type="match status" value="1"/>
</dbReference>
<reference evidence="14" key="2">
    <citation type="submission" date="2023-11" db="EMBL/GenBank/DDBJ databases">
        <title>MicrobeMod: A computational toolkit for identifying prokaryotic methylation and restriction-modification with nanopore sequencing.</title>
        <authorList>
            <person name="Crits-Christoph A."/>
            <person name="Kang S.C."/>
            <person name="Lee H."/>
            <person name="Ostrov N."/>
        </authorList>
    </citation>
    <scope>NUCLEOTIDE SEQUENCE</scope>
    <source>
        <strain evidence="14">ATCC 51242</strain>
    </source>
</reference>
<evidence type="ECO:0000313" key="15">
    <source>
        <dbReference type="Proteomes" id="UP000025229"/>
    </source>
</evidence>
<keyword evidence="15" id="KW-1185">Reference proteome</keyword>
<keyword evidence="5 9" id="KW-0808">Transferase</keyword>
<dbReference type="UniPathway" id="UPA00703">
    <property type="reaction ID" value="UER00720"/>
</dbReference>
<feature type="domain" description="Malate synthase TIM barrel" evidence="10">
    <location>
        <begin position="167"/>
        <end position="409"/>
    </location>
</feature>
<dbReference type="eggNOG" id="COG2225">
    <property type="taxonomic scope" value="Bacteria"/>
</dbReference>
<dbReference type="InterPro" id="IPR011076">
    <property type="entry name" value="Malate_synth_sf"/>
</dbReference>
<evidence type="ECO:0000256" key="7">
    <source>
        <dbReference type="ARBA" id="ARBA00068441"/>
    </source>
</evidence>
<organism evidence="13 15">
    <name type="scientific">Rubrobacter radiotolerans</name>
    <name type="common">Arthrobacter radiotolerans</name>
    <dbReference type="NCBI Taxonomy" id="42256"/>
    <lineage>
        <taxon>Bacteria</taxon>
        <taxon>Bacillati</taxon>
        <taxon>Actinomycetota</taxon>
        <taxon>Rubrobacteria</taxon>
        <taxon>Rubrobacterales</taxon>
        <taxon>Rubrobacteraceae</taxon>
        <taxon>Rubrobacter</taxon>
    </lineage>
</organism>
<keyword evidence="14" id="KW-0012">Acyltransferase</keyword>
<accession>A0A023X481</accession>
<comment type="catalytic activity">
    <reaction evidence="6 9">
        <text>glyoxylate + acetyl-CoA + H2O = (S)-malate + CoA + H(+)</text>
        <dbReference type="Rhea" id="RHEA:18181"/>
        <dbReference type="ChEBI" id="CHEBI:15377"/>
        <dbReference type="ChEBI" id="CHEBI:15378"/>
        <dbReference type="ChEBI" id="CHEBI:15589"/>
        <dbReference type="ChEBI" id="CHEBI:36655"/>
        <dbReference type="ChEBI" id="CHEBI:57287"/>
        <dbReference type="ChEBI" id="CHEBI:57288"/>
        <dbReference type="EC" id="2.3.3.9"/>
    </reaction>
</comment>
<feature type="domain" description="Malate synthase N-terminal" evidence="11">
    <location>
        <begin position="10"/>
        <end position="71"/>
    </location>
</feature>
<dbReference type="GO" id="GO:0006099">
    <property type="term" value="P:tricarboxylic acid cycle"/>
    <property type="evidence" value="ECO:0007669"/>
    <property type="project" value="UniProtKB-KW"/>
</dbReference>
<dbReference type="InterPro" id="IPR019830">
    <property type="entry name" value="Malate_synthase_CS"/>
</dbReference>
<evidence type="ECO:0000256" key="2">
    <source>
        <dbReference type="ARBA" id="ARBA00012636"/>
    </source>
</evidence>
<dbReference type="EC" id="2.3.3.9" evidence="2 9"/>